<feature type="compositionally biased region" description="Polar residues" evidence="1">
    <location>
        <begin position="193"/>
        <end position="209"/>
    </location>
</feature>
<protein>
    <submittedName>
        <fullName evidence="2">Uncharacterized protein</fullName>
    </submittedName>
</protein>
<sequence length="226" mass="26552">MDQWNWYGIENNLSSMFLLSESTGDSEEVIKSDHEAAAMDEDEDHVLFRLNHPEDDVDDDAQSCSYDHSSAAYSTINSRSSCDNSSWHHQSQRLIYDDDEEDDDDDDGEVVDDEKRNMNKQVMDLSNKQQWRCHNNHDEKEINDDDDDDRNHKHRRRDFVRSQSQQREAVAQSFTKPYKGGNKPPENGHNYRESASQSTESWRNYSSHPMDSKFDKRRPSDLNQRK</sequence>
<gene>
    <name evidence="2" type="ORF">QVD17_15387</name>
</gene>
<feature type="compositionally biased region" description="Polar residues" evidence="1">
    <location>
        <begin position="124"/>
        <end position="133"/>
    </location>
</feature>
<organism evidence="2 3">
    <name type="scientific">Tagetes erecta</name>
    <name type="common">African marigold</name>
    <dbReference type="NCBI Taxonomy" id="13708"/>
    <lineage>
        <taxon>Eukaryota</taxon>
        <taxon>Viridiplantae</taxon>
        <taxon>Streptophyta</taxon>
        <taxon>Embryophyta</taxon>
        <taxon>Tracheophyta</taxon>
        <taxon>Spermatophyta</taxon>
        <taxon>Magnoliopsida</taxon>
        <taxon>eudicotyledons</taxon>
        <taxon>Gunneridae</taxon>
        <taxon>Pentapetalae</taxon>
        <taxon>asterids</taxon>
        <taxon>campanulids</taxon>
        <taxon>Asterales</taxon>
        <taxon>Asteraceae</taxon>
        <taxon>Asteroideae</taxon>
        <taxon>Heliantheae alliance</taxon>
        <taxon>Tageteae</taxon>
        <taxon>Tagetes</taxon>
    </lineage>
</organism>
<dbReference type="Proteomes" id="UP001229421">
    <property type="component" value="Unassembled WGS sequence"/>
</dbReference>
<evidence type="ECO:0000313" key="2">
    <source>
        <dbReference type="EMBL" id="KAK1426708.1"/>
    </source>
</evidence>
<comment type="caution">
    <text evidence="2">The sequence shown here is derived from an EMBL/GenBank/DDBJ whole genome shotgun (WGS) entry which is preliminary data.</text>
</comment>
<evidence type="ECO:0000313" key="3">
    <source>
        <dbReference type="Proteomes" id="UP001229421"/>
    </source>
</evidence>
<dbReference type="EMBL" id="JAUHHV010000004">
    <property type="protein sequence ID" value="KAK1426708.1"/>
    <property type="molecule type" value="Genomic_DNA"/>
</dbReference>
<keyword evidence="3" id="KW-1185">Reference proteome</keyword>
<feature type="compositionally biased region" description="Polar residues" evidence="1">
    <location>
        <begin position="161"/>
        <end position="175"/>
    </location>
</feature>
<evidence type="ECO:0000256" key="1">
    <source>
        <dbReference type="SAM" id="MobiDB-lite"/>
    </source>
</evidence>
<accession>A0AAD8NYL1</accession>
<reference evidence="2" key="1">
    <citation type="journal article" date="2023" name="bioRxiv">
        <title>Improved chromosome-level genome assembly for marigold (Tagetes erecta).</title>
        <authorList>
            <person name="Jiang F."/>
            <person name="Yuan L."/>
            <person name="Wang S."/>
            <person name="Wang H."/>
            <person name="Xu D."/>
            <person name="Wang A."/>
            <person name="Fan W."/>
        </authorList>
    </citation>
    <scope>NUCLEOTIDE SEQUENCE</scope>
    <source>
        <strain evidence="2">WSJ</strain>
        <tissue evidence="2">Leaf</tissue>
    </source>
</reference>
<proteinExistence type="predicted"/>
<name>A0AAD8NYL1_TARER</name>
<feature type="compositionally biased region" description="Polar residues" evidence="1">
    <location>
        <begin position="77"/>
        <end position="93"/>
    </location>
</feature>
<dbReference type="AlphaFoldDB" id="A0AAD8NYL1"/>
<feature type="region of interest" description="Disordered" evidence="1">
    <location>
        <begin position="77"/>
        <end position="226"/>
    </location>
</feature>
<feature type="compositionally biased region" description="Acidic residues" evidence="1">
    <location>
        <begin position="97"/>
        <end position="112"/>
    </location>
</feature>
<feature type="compositionally biased region" description="Basic and acidic residues" evidence="1">
    <location>
        <begin position="210"/>
        <end position="226"/>
    </location>
</feature>